<gene>
    <name evidence="2" type="ORF">ACFQY0_20965</name>
</gene>
<proteinExistence type="predicted"/>
<evidence type="ECO:0000313" key="3">
    <source>
        <dbReference type="Proteomes" id="UP001596472"/>
    </source>
</evidence>
<protein>
    <submittedName>
        <fullName evidence="2">Uncharacterized protein</fullName>
    </submittedName>
</protein>
<dbReference type="RefSeq" id="WP_379716929.1">
    <property type="nucleotide sequence ID" value="NZ_JBHTBS010000033.1"/>
</dbReference>
<dbReference type="Proteomes" id="UP001596472">
    <property type="component" value="Unassembled WGS sequence"/>
</dbReference>
<accession>A0ABW2LCX6</accession>
<comment type="caution">
    <text evidence="2">The sequence shown here is derived from an EMBL/GenBank/DDBJ whole genome shotgun (WGS) entry which is preliminary data.</text>
</comment>
<reference evidence="3" key="1">
    <citation type="journal article" date="2019" name="Int. J. Syst. Evol. Microbiol.">
        <title>The Global Catalogue of Microorganisms (GCM) 10K type strain sequencing project: providing services to taxonomists for standard genome sequencing and annotation.</title>
        <authorList>
            <consortium name="The Broad Institute Genomics Platform"/>
            <consortium name="The Broad Institute Genome Sequencing Center for Infectious Disease"/>
            <person name="Wu L."/>
            <person name="Ma J."/>
        </authorList>
    </citation>
    <scope>NUCLEOTIDE SEQUENCE [LARGE SCALE GENOMIC DNA]</scope>
    <source>
        <strain evidence="3">CGMCC 4.1467</strain>
    </source>
</reference>
<organism evidence="2 3">
    <name type="scientific">Haloferula chungangensis</name>
    <dbReference type="NCBI Taxonomy" id="1048331"/>
    <lineage>
        <taxon>Bacteria</taxon>
        <taxon>Pseudomonadati</taxon>
        <taxon>Verrucomicrobiota</taxon>
        <taxon>Verrucomicrobiia</taxon>
        <taxon>Verrucomicrobiales</taxon>
        <taxon>Verrucomicrobiaceae</taxon>
        <taxon>Haloferula</taxon>
    </lineage>
</organism>
<feature type="region of interest" description="Disordered" evidence="1">
    <location>
        <begin position="244"/>
        <end position="276"/>
    </location>
</feature>
<evidence type="ECO:0000313" key="2">
    <source>
        <dbReference type="EMBL" id="MFC7339669.1"/>
    </source>
</evidence>
<evidence type="ECO:0000256" key="1">
    <source>
        <dbReference type="SAM" id="MobiDB-lite"/>
    </source>
</evidence>
<sequence>MRDGIAISQTFGRKNDMRQFLLCLLVLNAQIVGAFAEDAKLLHPLSTSPDGRFSIAIRYPKEAPPTVFDRGDDTDVRMEEGSEVVATTKDGKVISSLAAPQGYLWVTWNDTSDYVAIRWHVYRTHGGCELYRLERKESATTFSDVKLTKEPFLKVLEKDREFSSDLKWIIRPFEWRGSLLRVECIPLSKGDEPHPFAQDRIWYEVDALIARESEFVPVALHATHGNYRGNGELIRPNPVWRNYQAEQGGAGQPATRSELDSVGGDKPQLEAEGRPR</sequence>
<dbReference type="EMBL" id="JBHTBS010000033">
    <property type="protein sequence ID" value="MFC7339669.1"/>
    <property type="molecule type" value="Genomic_DNA"/>
</dbReference>
<name>A0ABW2LCX6_9BACT</name>
<keyword evidence="3" id="KW-1185">Reference proteome</keyword>
<feature type="compositionally biased region" description="Basic and acidic residues" evidence="1">
    <location>
        <begin position="267"/>
        <end position="276"/>
    </location>
</feature>